<dbReference type="PANTHER" id="PTHR30579">
    <property type="entry name" value="TRANSCRIPTIONAL REGULATOR"/>
    <property type="match status" value="1"/>
</dbReference>
<evidence type="ECO:0000256" key="1">
    <source>
        <dbReference type="ARBA" id="ARBA00009437"/>
    </source>
</evidence>
<keyword evidence="2" id="KW-0805">Transcription regulation</keyword>
<keyword evidence="4" id="KW-0804">Transcription</keyword>
<protein>
    <submittedName>
        <fullName evidence="6">LysR family transcriptional regulator ArgP</fullName>
    </submittedName>
</protein>
<dbReference type="KEGG" id="lcae:K3721_05845"/>
<dbReference type="InterPro" id="IPR036388">
    <property type="entry name" value="WH-like_DNA-bd_sf"/>
</dbReference>
<dbReference type="InterPro" id="IPR036390">
    <property type="entry name" value="WH_DNA-bd_sf"/>
</dbReference>
<dbReference type="InterPro" id="IPR000847">
    <property type="entry name" value="LysR_HTH_N"/>
</dbReference>
<dbReference type="InterPro" id="IPR017685">
    <property type="entry name" value="ArgP"/>
</dbReference>
<gene>
    <name evidence="6" type="ORF">K3721_05845</name>
</gene>
<proteinExistence type="inferred from homology"/>
<dbReference type="NCBIfam" id="NF009888">
    <property type="entry name" value="PRK13348.1"/>
    <property type="match status" value="1"/>
</dbReference>
<dbReference type="NCBIfam" id="TIGR03298">
    <property type="entry name" value="argP"/>
    <property type="match status" value="1"/>
</dbReference>
<comment type="similarity">
    <text evidence="1">Belongs to the LysR transcriptional regulatory family.</text>
</comment>
<dbReference type="AlphaFoldDB" id="A0A9Q9HLD1"/>
<organism evidence="6 7">
    <name type="scientific">Leisingera caerulea</name>
    <name type="common">Phaeobacter caeruleus</name>
    <dbReference type="NCBI Taxonomy" id="506591"/>
    <lineage>
        <taxon>Bacteria</taxon>
        <taxon>Pseudomonadati</taxon>
        <taxon>Pseudomonadota</taxon>
        <taxon>Alphaproteobacteria</taxon>
        <taxon>Rhodobacterales</taxon>
        <taxon>Roseobacteraceae</taxon>
        <taxon>Leisingera</taxon>
    </lineage>
</organism>
<dbReference type="GO" id="GO:0003677">
    <property type="term" value="F:DNA binding"/>
    <property type="evidence" value="ECO:0007669"/>
    <property type="project" value="UniProtKB-KW"/>
</dbReference>
<dbReference type="Pfam" id="PF00126">
    <property type="entry name" value="HTH_1"/>
    <property type="match status" value="1"/>
</dbReference>
<evidence type="ECO:0000256" key="2">
    <source>
        <dbReference type="ARBA" id="ARBA00023015"/>
    </source>
</evidence>
<dbReference type="Gene3D" id="1.10.10.10">
    <property type="entry name" value="Winged helix-like DNA-binding domain superfamily/Winged helix DNA-binding domain"/>
    <property type="match status" value="1"/>
</dbReference>
<dbReference type="SUPFAM" id="SSF46785">
    <property type="entry name" value="Winged helix' DNA-binding domain"/>
    <property type="match status" value="1"/>
</dbReference>
<dbReference type="RefSeq" id="WP_259972169.1">
    <property type="nucleotide sequence ID" value="NZ_CP081070.1"/>
</dbReference>
<name>A0A9Q9HLD1_LEICA</name>
<evidence type="ECO:0000313" key="6">
    <source>
        <dbReference type="EMBL" id="UWQ55054.1"/>
    </source>
</evidence>
<dbReference type="NCBIfam" id="NF002964">
    <property type="entry name" value="PRK03635.1"/>
    <property type="match status" value="1"/>
</dbReference>
<evidence type="ECO:0000256" key="4">
    <source>
        <dbReference type="ARBA" id="ARBA00023163"/>
    </source>
</evidence>
<keyword evidence="3" id="KW-0238">DNA-binding</keyword>
<dbReference type="GO" id="GO:0003700">
    <property type="term" value="F:DNA-binding transcription factor activity"/>
    <property type="evidence" value="ECO:0007669"/>
    <property type="project" value="InterPro"/>
</dbReference>
<sequence length="294" mass="30978">MNMDPNQLAALSAVLRLSSFEAAAHALAVTPSAISQRIKALEDRTGTALVLRGAPCTGTAAGLRIAKHAEDIGLLEAQLARELALEAGHGPVRLRIAVNADSLASWFIGAMAAVDGVLFDLLVDDQDHSAEWLKRGEVSAAVTASSKPVTGFEAYPLGTLDYAATASPAFMARWFADGVTPEAAAKAPCMIFNAKDNLQRLWLERNVAPGLAPPAHFLPSTQAFIDAAAAGLGWGMNPLAMVAQDIRTGRLVPLIPGSTLPVPLTWQVARVMAPALAEVTRAVQKSARQYLTQD</sequence>
<dbReference type="EMBL" id="CP081070">
    <property type="protein sequence ID" value="UWQ55054.1"/>
    <property type="molecule type" value="Genomic_DNA"/>
</dbReference>
<dbReference type="Gene3D" id="3.40.190.290">
    <property type="match status" value="1"/>
</dbReference>
<feature type="domain" description="HTH lysR-type" evidence="5">
    <location>
        <begin position="3"/>
        <end position="59"/>
    </location>
</feature>
<evidence type="ECO:0000259" key="5">
    <source>
        <dbReference type="PROSITE" id="PS50931"/>
    </source>
</evidence>
<accession>A0A9Q9HLD1</accession>
<evidence type="ECO:0000256" key="3">
    <source>
        <dbReference type="ARBA" id="ARBA00023125"/>
    </source>
</evidence>
<dbReference type="SUPFAM" id="SSF53850">
    <property type="entry name" value="Periplasmic binding protein-like II"/>
    <property type="match status" value="1"/>
</dbReference>
<reference evidence="6" key="1">
    <citation type="submission" date="2021-08" db="EMBL/GenBank/DDBJ databases">
        <authorList>
            <person name="Nwanade C."/>
            <person name="Wang M."/>
            <person name="Masoudi A."/>
            <person name="Yu Z."/>
            <person name="Liu J."/>
        </authorList>
    </citation>
    <scope>NUCLEOTIDE SEQUENCE</scope>
    <source>
        <strain evidence="6">S122</strain>
    </source>
</reference>
<dbReference type="Pfam" id="PF03466">
    <property type="entry name" value="LysR_substrate"/>
    <property type="match status" value="1"/>
</dbReference>
<evidence type="ECO:0000313" key="7">
    <source>
        <dbReference type="Proteomes" id="UP001058713"/>
    </source>
</evidence>
<dbReference type="PANTHER" id="PTHR30579:SF2">
    <property type="entry name" value="HTH-TYPE TRANSCRIPTIONAL REGULATOR ARGP"/>
    <property type="match status" value="1"/>
</dbReference>
<dbReference type="InterPro" id="IPR050176">
    <property type="entry name" value="LTTR"/>
</dbReference>
<dbReference type="PROSITE" id="PS50931">
    <property type="entry name" value="HTH_LYSR"/>
    <property type="match status" value="1"/>
</dbReference>
<dbReference type="Proteomes" id="UP001058713">
    <property type="component" value="Chromosome"/>
</dbReference>
<dbReference type="InterPro" id="IPR005119">
    <property type="entry name" value="LysR_subst-bd"/>
</dbReference>